<dbReference type="SMART" id="SM00852">
    <property type="entry name" value="MoCF_biosynth"/>
    <property type="match status" value="1"/>
</dbReference>
<dbReference type="Gene3D" id="3.40.980.10">
    <property type="entry name" value="MoaB/Mog-like domain"/>
    <property type="match status" value="1"/>
</dbReference>
<evidence type="ECO:0000256" key="6">
    <source>
        <dbReference type="ARBA" id="ARBA00022505"/>
    </source>
</evidence>
<dbReference type="GO" id="GO:0061599">
    <property type="term" value="F:molybdopterin molybdotransferase activity"/>
    <property type="evidence" value="ECO:0007669"/>
    <property type="project" value="UniProtKB-UniRule"/>
</dbReference>
<dbReference type="GO" id="GO:0046872">
    <property type="term" value="F:metal ion binding"/>
    <property type="evidence" value="ECO:0007669"/>
    <property type="project" value="UniProtKB-UniRule"/>
</dbReference>
<dbReference type="Pfam" id="PF00994">
    <property type="entry name" value="MoCF_biosynth"/>
    <property type="match status" value="1"/>
</dbReference>
<dbReference type="AlphaFoldDB" id="A0A4S4BFP3"/>
<dbReference type="RefSeq" id="WP_136373696.1">
    <property type="nucleotide sequence ID" value="NZ_SSOB01000064.1"/>
</dbReference>
<dbReference type="SUPFAM" id="SSF53218">
    <property type="entry name" value="Molybdenum cofactor biosynthesis proteins"/>
    <property type="match status" value="1"/>
</dbReference>
<dbReference type="Pfam" id="PF03454">
    <property type="entry name" value="MoeA_C"/>
    <property type="match status" value="1"/>
</dbReference>
<keyword evidence="12" id="KW-1185">Reference proteome</keyword>
<dbReference type="NCBIfam" id="NF045515">
    <property type="entry name" value="Glp_gephyrin"/>
    <property type="match status" value="1"/>
</dbReference>
<dbReference type="SUPFAM" id="SSF63867">
    <property type="entry name" value="MoeA C-terminal domain-like"/>
    <property type="match status" value="1"/>
</dbReference>
<dbReference type="EC" id="2.10.1.1" evidence="4 9"/>
<comment type="similarity">
    <text evidence="3 9">Belongs to the MoeA family.</text>
</comment>
<keyword evidence="6 9" id="KW-0500">Molybdenum</keyword>
<keyword evidence="9" id="KW-0479">Metal-binding</keyword>
<dbReference type="PANTHER" id="PTHR10192">
    <property type="entry name" value="MOLYBDOPTERIN BIOSYNTHESIS PROTEIN"/>
    <property type="match status" value="1"/>
</dbReference>
<reference evidence="11 12" key="1">
    <citation type="submission" date="2019-04" db="EMBL/GenBank/DDBJ databases">
        <title>Cohnella sp. nov. isolated from preserved vegetables.</title>
        <authorList>
            <person name="Lin S.-Y."/>
            <person name="Hung M.-H."/>
            <person name="Young C.-C."/>
        </authorList>
    </citation>
    <scope>NUCLEOTIDE SEQUENCE [LARGE SCALE GENOMIC DNA]</scope>
    <source>
        <strain evidence="11 12">CC-MHH1044</strain>
    </source>
</reference>
<dbReference type="Proteomes" id="UP000310636">
    <property type="component" value="Unassembled WGS sequence"/>
</dbReference>
<dbReference type="Pfam" id="PF03453">
    <property type="entry name" value="MoeA_N"/>
    <property type="match status" value="1"/>
</dbReference>
<dbReference type="GO" id="GO:0005829">
    <property type="term" value="C:cytosol"/>
    <property type="evidence" value="ECO:0007669"/>
    <property type="project" value="TreeGrafter"/>
</dbReference>
<protein>
    <recommendedName>
        <fullName evidence="5 9">Molybdopterin molybdenumtransferase</fullName>
        <ecNumber evidence="4 9">2.10.1.1</ecNumber>
    </recommendedName>
</protein>
<dbReference type="InterPro" id="IPR036425">
    <property type="entry name" value="MoaB/Mog-like_dom_sf"/>
</dbReference>
<evidence type="ECO:0000313" key="11">
    <source>
        <dbReference type="EMBL" id="THF73048.1"/>
    </source>
</evidence>
<keyword evidence="7 9" id="KW-0501">Molybdenum cofactor biosynthesis</keyword>
<dbReference type="InterPro" id="IPR001453">
    <property type="entry name" value="MoaB/Mog_dom"/>
</dbReference>
<evidence type="ECO:0000313" key="12">
    <source>
        <dbReference type="Proteomes" id="UP000310636"/>
    </source>
</evidence>
<comment type="caution">
    <text evidence="11">The sequence shown here is derived from an EMBL/GenBank/DDBJ whole genome shotgun (WGS) entry which is preliminary data.</text>
</comment>
<evidence type="ECO:0000256" key="2">
    <source>
        <dbReference type="ARBA" id="ARBA00005046"/>
    </source>
</evidence>
<dbReference type="PANTHER" id="PTHR10192:SF5">
    <property type="entry name" value="GEPHYRIN"/>
    <property type="match status" value="1"/>
</dbReference>
<evidence type="ECO:0000256" key="3">
    <source>
        <dbReference type="ARBA" id="ARBA00010763"/>
    </source>
</evidence>
<feature type="domain" description="MoaB/Mog" evidence="10">
    <location>
        <begin position="198"/>
        <end position="336"/>
    </location>
</feature>
<organism evidence="11 12">
    <name type="scientific">Cohnella fermenti</name>
    <dbReference type="NCBI Taxonomy" id="2565925"/>
    <lineage>
        <taxon>Bacteria</taxon>
        <taxon>Bacillati</taxon>
        <taxon>Bacillota</taxon>
        <taxon>Bacilli</taxon>
        <taxon>Bacillales</taxon>
        <taxon>Paenibacillaceae</taxon>
        <taxon>Cohnella</taxon>
    </lineage>
</organism>
<name>A0A4S4BFP3_9BACL</name>
<evidence type="ECO:0000256" key="9">
    <source>
        <dbReference type="RuleBase" id="RU365090"/>
    </source>
</evidence>
<comment type="catalytic activity">
    <reaction evidence="8">
        <text>adenylyl-molybdopterin + molybdate = Mo-molybdopterin + AMP + H(+)</text>
        <dbReference type="Rhea" id="RHEA:35047"/>
        <dbReference type="ChEBI" id="CHEBI:15378"/>
        <dbReference type="ChEBI" id="CHEBI:36264"/>
        <dbReference type="ChEBI" id="CHEBI:62727"/>
        <dbReference type="ChEBI" id="CHEBI:71302"/>
        <dbReference type="ChEBI" id="CHEBI:456215"/>
        <dbReference type="EC" id="2.10.1.1"/>
    </reaction>
</comment>
<dbReference type="InterPro" id="IPR005111">
    <property type="entry name" value="MoeA_C_domain_IV"/>
</dbReference>
<dbReference type="InterPro" id="IPR005110">
    <property type="entry name" value="MoeA_linker/N"/>
</dbReference>
<sequence>MIETRARKREGVATVEEAEEWLGLRAVLPGKEEAELASALGRAAAETYVSPFPLPPFRRAAMDGYAVCTADTEGASPDHPLLLFVESELKAGQSAEGVRADASERSAVRVFTGSPVPASCDSVIIQERVRRVAGEDGIGVVQIDRPAELGQHIAEPGEDLPECSLLVKQGTRIGAKELAILASFGFERIAVYKKPSVVVLPIGDELTLPGQPLLPGRIYDSNSFMLEASLREMGAVVHRLPPCADNAEEIAARIDQAWDAADLVVTSGGASVGRYDCAKSAAELTGAVPLFTKVLMRPGTPTSAFVRGNKTLIALSGNPSACFAGLELLVKPYLRRALGREQFRNEWEEGTLSAGVAKPCPYPRFIRSRVRASADGWRIEPLPNDRSGNVAAFAGAGALAIVPAGGQGAGAGQRVRWLRL</sequence>
<dbReference type="UniPathway" id="UPA00344"/>
<dbReference type="GO" id="GO:0006777">
    <property type="term" value="P:Mo-molybdopterin cofactor biosynthetic process"/>
    <property type="evidence" value="ECO:0007669"/>
    <property type="project" value="UniProtKB-UniRule"/>
</dbReference>
<dbReference type="Gene3D" id="3.90.105.10">
    <property type="entry name" value="Molybdopterin biosynthesis moea protein, domain 2"/>
    <property type="match status" value="1"/>
</dbReference>
<gene>
    <name evidence="11" type="ORF">E6C55_30890</name>
</gene>
<evidence type="ECO:0000256" key="8">
    <source>
        <dbReference type="ARBA" id="ARBA00047317"/>
    </source>
</evidence>
<keyword evidence="9" id="KW-0460">Magnesium</keyword>
<dbReference type="Gene3D" id="2.170.190.11">
    <property type="entry name" value="Molybdopterin biosynthesis moea protein, domain 3"/>
    <property type="match status" value="1"/>
</dbReference>
<evidence type="ECO:0000256" key="5">
    <source>
        <dbReference type="ARBA" id="ARBA00021108"/>
    </source>
</evidence>
<dbReference type="CDD" id="cd00887">
    <property type="entry name" value="MoeA"/>
    <property type="match status" value="1"/>
</dbReference>
<dbReference type="InterPro" id="IPR036135">
    <property type="entry name" value="MoeA_linker/N_sf"/>
</dbReference>
<comment type="function">
    <text evidence="1 9">Catalyzes the insertion of molybdate into adenylated molybdopterin with the concomitant release of AMP.</text>
</comment>
<proteinExistence type="inferred from homology"/>
<comment type="pathway">
    <text evidence="2 9">Cofactor biosynthesis; molybdopterin biosynthesis.</text>
</comment>
<evidence type="ECO:0000256" key="4">
    <source>
        <dbReference type="ARBA" id="ARBA00013269"/>
    </source>
</evidence>
<evidence type="ECO:0000256" key="1">
    <source>
        <dbReference type="ARBA" id="ARBA00002901"/>
    </source>
</evidence>
<dbReference type="InterPro" id="IPR036688">
    <property type="entry name" value="MoeA_C_domain_IV_sf"/>
</dbReference>
<dbReference type="SUPFAM" id="SSF63882">
    <property type="entry name" value="MoeA N-terminal region -like"/>
    <property type="match status" value="1"/>
</dbReference>
<dbReference type="InterPro" id="IPR038987">
    <property type="entry name" value="MoeA-like"/>
</dbReference>
<dbReference type="EMBL" id="SSOB01000064">
    <property type="protein sequence ID" value="THF73048.1"/>
    <property type="molecule type" value="Genomic_DNA"/>
</dbReference>
<keyword evidence="9 11" id="KW-0808">Transferase</keyword>
<comment type="cofactor">
    <cofactor evidence="9">
        <name>Mg(2+)</name>
        <dbReference type="ChEBI" id="CHEBI:18420"/>
    </cofactor>
</comment>
<accession>A0A4S4BFP3</accession>
<evidence type="ECO:0000256" key="7">
    <source>
        <dbReference type="ARBA" id="ARBA00023150"/>
    </source>
</evidence>
<dbReference type="Gene3D" id="2.40.340.10">
    <property type="entry name" value="MoeA, C-terminal, domain IV"/>
    <property type="match status" value="1"/>
</dbReference>
<dbReference type="OrthoDB" id="9804758at2"/>
<evidence type="ECO:0000259" key="10">
    <source>
        <dbReference type="SMART" id="SM00852"/>
    </source>
</evidence>